<feature type="region of interest" description="Disordered" evidence="1">
    <location>
        <begin position="1"/>
        <end position="43"/>
    </location>
</feature>
<protein>
    <submittedName>
        <fullName evidence="2">Uncharacterized protein</fullName>
    </submittedName>
</protein>
<dbReference type="EMBL" id="BTSX01000003">
    <property type="protein sequence ID" value="GMS91447.1"/>
    <property type="molecule type" value="Genomic_DNA"/>
</dbReference>
<evidence type="ECO:0000313" key="2">
    <source>
        <dbReference type="EMBL" id="GMS91447.1"/>
    </source>
</evidence>
<evidence type="ECO:0000256" key="1">
    <source>
        <dbReference type="SAM" id="MobiDB-lite"/>
    </source>
</evidence>
<organism evidence="2 3">
    <name type="scientific">Pristionchus entomophagus</name>
    <dbReference type="NCBI Taxonomy" id="358040"/>
    <lineage>
        <taxon>Eukaryota</taxon>
        <taxon>Metazoa</taxon>
        <taxon>Ecdysozoa</taxon>
        <taxon>Nematoda</taxon>
        <taxon>Chromadorea</taxon>
        <taxon>Rhabditida</taxon>
        <taxon>Rhabditina</taxon>
        <taxon>Diplogasteromorpha</taxon>
        <taxon>Diplogasteroidea</taxon>
        <taxon>Neodiplogasteridae</taxon>
        <taxon>Pristionchus</taxon>
    </lineage>
</organism>
<reference evidence="2" key="1">
    <citation type="submission" date="2023-10" db="EMBL/GenBank/DDBJ databases">
        <title>Genome assembly of Pristionchus species.</title>
        <authorList>
            <person name="Yoshida K."/>
            <person name="Sommer R.J."/>
        </authorList>
    </citation>
    <scope>NUCLEOTIDE SEQUENCE</scope>
    <source>
        <strain evidence="2">RS0144</strain>
    </source>
</reference>
<name>A0AAV5T938_9BILA</name>
<keyword evidence="3" id="KW-1185">Reference proteome</keyword>
<dbReference type="Proteomes" id="UP001432027">
    <property type="component" value="Unassembled WGS sequence"/>
</dbReference>
<sequence>YNTVTHSDVSCRSTLENGTQRHRRTRPSSGGIKNMATPASKPRPQVAAAAANAAAPMGIHLQSPAGRCYGANHEDYCCFYRVCHEYDKVEHAVE</sequence>
<accession>A0AAV5T938</accession>
<gene>
    <name evidence="2" type="ORF">PENTCL1PPCAC_13622</name>
</gene>
<proteinExistence type="predicted"/>
<feature type="non-terminal residue" evidence="2">
    <location>
        <position position="1"/>
    </location>
</feature>
<dbReference type="AlphaFoldDB" id="A0AAV5T938"/>
<evidence type="ECO:0000313" key="3">
    <source>
        <dbReference type="Proteomes" id="UP001432027"/>
    </source>
</evidence>
<feature type="compositionally biased region" description="Polar residues" evidence="1">
    <location>
        <begin position="1"/>
        <end position="18"/>
    </location>
</feature>
<comment type="caution">
    <text evidence="2">The sequence shown here is derived from an EMBL/GenBank/DDBJ whole genome shotgun (WGS) entry which is preliminary data.</text>
</comment>